<feature type="non-terminal residue" evidence="1">
    <location>
        <position position="1"/>
    </location>
</feature>
<proteinExistence type="predicted"/>
<evidence type="ECO:0000313" key="1">
    <source>
        <dbReference type="EMBL" id="ABD75049.1"/>
    </source>
</evidence>
<sequence>TKRTAVTNSLTVLQHVDILGARICIDVTGFMRPHMIYLINYLRVIGVSSFDVIYTEPGHYSGHDRTRFASELVHDVRQVAGYEGYINNVTENDLLVIGAGYEDSLIAEVAEEKGKAHKALIYGLPSLQADMYQQNVLRSYAAADALGDVAEKVFAPASDPFATATV</sequence>
<dbReference type="EMBL" id="DQ403528">
    <property type="protein sequence ID" value="ABD75049.1"/>
    <property type="molecule type" value="Genomic_DNA"/>
</dbReference>
<accession>D1CT95</accession>
<organism evidence="1">
    <name type="scientific">Sinorhizobium medicae</name>
    <dbReference type="NCBI Taxonomy" id="110321"/>
    <lineage>
        <taxon>Bacteria</taxon>
        <taxon>Pseudomonadati</taxon>
        <taxon>Pseudomonadota</taxon>
        <taxon>Alphaproteobacteria</taxon>
        <taxon>Hyphomicrobiales</taxon>
        <taxon>Rhizobiaceae</taxon>
        <taxon>Sinorhizobium/Ensifer group</taxon>
        <taxon>Sinorhizobium</taxon>
    </lineage>
</organism>
<protein>
    <submittedName>
        <fullName evidence="1">Uncharacterized protein</fullName>
    </submittedName>
</protein>
<dbReference type="AlphaFoldDB" id="D1CT95"/>
<name>D1CT95_9HYPH</name>
<reference evidence="1" key="1">
    <citation type="submission" date="2006-02" db="EMBL/GenBank/DDBJ databases">
        <title>Sampling the accessory genome of the Sinorhizobium genus by suppressive subtractive hybridization.</title>
        <authorList>
            <person name="Moulin L."/>
            <person name="Ghazoui Z."/>
            <person name="Young P."/>
        </authorList>
    </citation>
    <scope>NUCLEOTIDE SEQUENCE</scope>
    <source>
        <strain evidence="1">LMG19920</strain>
    </source>
</reference>
<feature type="non-terminal residue" evidence="1">
    <location>
        <position position="166"/>
    </location>
</feature>